<keyword evidence="12" id="KW-1185">Reference proteome</keyword>
<keyword evidence="5 8" id="KW-0472">Membrane</keyword>
<dbReference type="KEGG" id="mff:MFFC18_24140"/>
<feature type="transmembrane region" description="Helical" evidence="8">
    <location>
        <begin position="21"/>
        <end position="39"/>
    </location>
</feature>
<feature type="transmembrane region" description="Helical" evidence="8">
    <location>
        <begin position="59"/>
        <end position="76"/>
    </location>
</feature>
<evidence type="ECO:0000313" key="11">
    <source>
        <dbReference type="EMBL" id="QEG22533.1"/>
    </source>
</evidence>
<evidence type="ECO:0000256" key="4">
    <source>
        <dbReference type="ARBA" id="ARBA00022989"/>
    </source>
</evidence>
<keyword evidence="3 8" id="KW-0812">Transmembrane</keyword>
<feature type="transmembrane region" description="Helical" evidence="8">
    <location>
        <begin position="933"/>
        <end position="953"/>
    </location>
</feature>
<keyword evidence="6" id="KW-0175">Coiled coil</keyword>
<gene>
    <name evidence="11" type="ORF">MFFC18_24140</name>
</gene>
<dbReference type="GO" id="GO:0140359">
    <property type="term" value="F:ABC-type transporter activity"/>
    <property type="evidence" value="ECO:0007669"/>
    <property type="project" value="InterPro"/>
</dbReference>
<evidence type="ECO:0000259" key="10">
    <source>
        <dbReference type="Pfam" id="PF23357"/>
    </source>
</evidence>
<feature type="region of interest" description="Disordered" evidence="7">
    <location>
        <begin position="468"/>
        <end position="507"/>
    </location>
</feature>
<dbReference type="STRING" id="980251.GCA_001642875_04781"/>
<comment type="subcellular location">
    <subcellularLocation>
        <location evidence="1">Cell membrane</location>
        <topology evidence="1">Multi-pass membrane protein</topology>
    </subcellularLocation>
</comment>
<dbReference type="AlphaFoldDB" id="A0A5B9PIT9"/>
<dbReference type="OrthoDB" id="9794512at2"/>
<feature type="transmembrane region" description="Helical" evidence="8">
    <location>
        <begin position="102"/>
        <end position="126"/>
    </location>
</feature>
<evidence type="ECO:0000256" key="8">
    <source>
        <dbReference type="SAM" id="Phobius"/>
    </source>
</evidence>
<dbReference type="Pfam" id="PF09822">
    <property type="entry name" value="ABC_transp_aux"/>
    <property type="match status" value="1"/>
</dbReference>
<feature type="domain" description="ABC-type uncharacterised transport system" evidence="9">
    <location>
        <begin position="498"/>
        <end position="806"/>
    </location>
</feature>
<keyword evidence="2" id="KW-1003">Cell membrane</keyword>
<feature type="domain" description="DUF7088" evidence="10">
    <location>
        <begin position="278"/>
        <end position="384"/>
    </location>
</feature>
<name>A0A5B9PIT9_9BACT</name>
<feature type="transmembrane region" description="Helical" evidence="8">
    <location>
        <begin position="245"/>
        <end position="263"/>
    </location>
</feature>
<dbReference type="Pfam" id="PF12679">
    <property type="entry name" value="ABC2_membrane_2"/>
    <property type="match status" value="1"/>
</dbReference>
<feature type="transmembrane region" description="Helical" evidence="8">
    <location>
        <begin position="203"/>
        <end position="224"/>
    </location>
</feature>
<feature type="compositionally biased region" description="Basic and acidic residues" evidence="7">
    <location>
        <begin position="496"/>
        <end position="507"/>
    </location>
</feature>
<reference evidence="11 12" key="1">
    <citation type="submission" date="2019-08" db="EMBL/GenBank/DDBJ databases">
        <title>Deep-cultivation of Planctomycetes and their phenomic and genomic characterization uncovers novel biology.</title>
        <authorList>
            <person name="Wiegand S."/>
            <person name="Jogler M."/>
            <person name="Boedeker C."/>
            <person name="Pinto D."/>
            <person name="Vollmers J."/>
            <person name="Rivas-Marin E."/>
            <person name="Kohn T."/>
            <person name="Peeters S.H."/>
            <person name="Heuer A."/>
            <person name="Rast P."/>
            <person name="Oberbeckmann S."/>
            <person name="Bunk B."/>
            <person name="Jeske O."/>
            <person name="Meyerdierks A."/>
            <person name="Storesund J.E."/>
            <person name="Kallscheuer N."/>
            <person name="Luecker S."/>
            <person name="Lage O.M."/>
            <person name="Pohl T."/>
            <person name="Merkel B.J."/>
            <person name="Hornburger P."/>
            <person name="Mueller R.-W."/>
            <person name="Bruemmer F."/>
            <person name="Labrenz M."/>
            <person name="Spormann A.M."/>
            <person name="Op den Camp H."/>
            <person name="Overmann J."/>
            <person name="Amann R."/>
            <person name="Jetten M.S.M."/>
            <person name="Mascher T."/>
            <person name="Medema M.H."/>
            <person name="Devos D.P."/>
            <person name="Kaster A.-K."/>
            <person name="Ovreas L."/>
            <person name="Rohde M."/>
            <person name="Galperin M.Y."/>
            <person name="Jogler C."/>
        </authorList>
    </citation>
    <scope>NUCLEOTIDE SEQUENCE [LARGE SCALE GENOMIC DNA]</scope>
    <source>
        <strain evidence="11 12">FC18</strain>
    </source>
</reference>
<feature type="compositionally biased region" description="Acidic residues" evidence="7">
    <location>
        <begin position="472"/>
        <end position="495"/>
    </location>
</feature>
<dbReference type="PANTHER" id="PTHR30294">
    <property type="entry name" value="MEMBRANE COMPONENT OF ABC TRANSPORTER YHHJ-RELATED"/>
    <property type="match status" value="1"/>
</dbReference>
<feature type="coiled-coil region" evidence="6">
    <location>
        <begin position="829"/>
        <end position="878"/>
    </location>
</feature>
<feature type="transmembrane region" description="Helical" evidence="8">
    <location>
        <begin position="163"/>
        <end position="183"/>
    </location>
</feature>
<evidence type="ECO:0000256" key="5">
    <source>
        <dbReference type="ARBA" id="ARBA00023136"/>
    </source>
</evidence>
<evidence type="ECO:0000256" key="2">
    <source>
        <dbReference type="ARBA" id="ARBA00022475"/>
    </source>
</evidence>
<dbReference type="InterPro" id="IPR051449">
    <property type="entry name" value="ABC-2_transporter_component"/>
</dbReference>
<dbReference type="GO" id="GO:0005886">
    <property type="term" value="C:plasma membrane"/>
    <property type="evidence" value="ECO:0007669"/>
    <property type="project" value="UniProtKB-SubCell"/>
</dbReference>
<organism evidence="11 12">
    <name type="scientific">Mariniblastus fucicola</name>
    <dbReference type="NCBI Taxonomy" id="980251"/>
    <lineage>
        <taxon>Bacteria</taxon>
        <taxon>Pseudomonadati</taxon>
        <taxon>Planctomycetota</taxon>
        <taxon>Planctomycetia</taxon>
        <taxon>Pirellulales</taxon>
        <taxon>Pirellulaceae</taxon>
        <taxon>Mariniblastus</taxon>
    </lineage>
</organism>
<evidence type="ECO:0000313" key="12">
    <source>
        <dbReference type="Proteomes" id="UP000322214"/>
    </source>
</evidence>
<dbReference type="RefSeq" id="WP_075086453.1">
    <property type="nucleotide sequence ID" value="NZ_CP042912.1"/>
</dbReference>
<keyword evidence="4 8" id="KW-1133">Transmembrane helix</keyword>
<dbReference type="PANTHER" id="PTHR30294:SF29">
    <property type="entry name" value="MULTIDRUG ABC TRANSPORTER PERMEASE YBHS-RELATED"/>
    <property type="match status" value="1"/>
</dbReference>
<feature type="transmembrane region" description="Helical" evidence="8">
    <location>
        <begin position="138"/>
        <end position="156"/>
    </location>
</feature>
<proteinExistence type="predicted"/>
<dbReference type="Pfam" id="PF23357">
    <property type="entry name" value="DUF7088"/>
    <property type="match status" value="1"/>
</dbReference>
<evidence type="ECO:0000256" key="6">
    <source>
        <dbReference type="SAM" id="Coils"/>
    </source>
</evidence>
<dbReference type="InterPro" id="IPR055396">
    <property type="entry name" value="DUF7088"/>
</dbReference>
<evidence type="ECO:0000256" key="1">
    <source>
        <dbReference type="ARBA" id="ARBA00004651"/>
    </source>
</evidence>
<protein>
    <submittedName>
        <fullName evidence="11">ABC-type uncharacterized transport system</fullName>
    </submittedName>
</protein>
<evidence type="ECO:0000256" key="3">
    <source>
        <dbReference type="ARBA" id="ARBA00022692"/>
    </source>
</evidence>
<dbReference type="Proteomes" id="UP000322214">
    <property type="component" value="Chromosome"/>
</dbReference>
<dbReference type="InterPro" id="IPR019196">
    <property type="entry name" value="ABC_transp_unknown"/>
</dbReference>
<evidence type="ECO:0000259" key="9">
    <source>
        <dbReference type="Pfam" id="PF09822"/>
    </source>
</evidence>
<accession>A0A5B9PIT9</accession>
<sequence>MFRWHVVSAVFWRNLKQYFTGVLGYLFIVAFVTVCALLAFRPQFFADNLANLDQLSNFYPELLLLFIPAITMPLWADEKRQGTDAILFTLPASDFDVMLGKYLAAVAVYTVALLFSTTQLMALGALGDPDWGIIGTTYFGYWLSGAALISVGMFASSLTGSTTVAFILGAAFCAVPVLCSQLGDSLGLNRYSIGWHLQDFSIGQISLVSIVYYVGLSIVMLYLNMVVISRRHWNRGTAGNVGWQFVIRAIALAVAVFSIFHIVDTSPWTSRAQLDLTQEKLFTLNPATLDTLKQVKDSDREITIQAYVSEDIPQKYTNVKKSLLGMLRQYDSFGGSNVKVEVHNVTPKSKLEIEAQKLGLEGREDRSEEDGITVQRDVYLGARVSSPAGETTLPFLDSNKSIEYELSHAIYTTIDKGNKLTLGILDTDAHFGGPMFQGRRVPWSYNETMEVLKQQFKVKFVSGNELDSFLPSEDEPADASSETEADADDANPGELDESKPEKKVREAPDVLLVADPASLDAPSMAALVKYLEAGNPAVILADPLPFFWAFQNPTNLGILNAPRMTRVPGDSPYAEILTSSTLPKADGGTASTLFSALGVQWENGTSVWNMEDPHPGFTAMWPAYLGQKWPTYYGEYDKALMFIKGRDGDDAFNPDDPVSAGLQELLMFYPGYVMEASGSKYSFTSLATAGVASGRTEWDELTMTPKQKVQMLNPRTGELTVREEPARSQITNDLLMVLNPTPRTMIDAQDYCVAARVSSKEDSDNGLDVIIITDLDFVSDLAWQQEDALNEQVDQKLDNLGFLLNSIEVLGGADEFVELRNRRQRPRTLVQLESIFKEFREQRLEKQQEIEKEVQDELDAAQEKLNLATKEIQGNESLGFLEKLQKTSQRATDVQRQFDVKQNRLTRNLKQDVTRLEAEEKQLIEGRKFRIRALTALVAPLPALMLGVMVLWFRVANEQKNINPNRRVK</sequence>
<dbReference type="EMBL" id="CP042912">
    <property type="protein sequence ID" value="QEG22533.1"/>
    <property type="molecule type" value="Genomic_DNA"/>
</dbReference>
<evidence type="ECO:0000256" key="7">
    <source>
        <dbReference type="SAM" id="MobiDB-lite"/>
    </source>
</evidence>